<protein>
    <recommendedName>
        <fullName evidence="5">26S proteasome non-ATPase regulatory subunit 2</fullName>
    </recommendedName>
</protein>
<evidence type="ECO:0000256" key="2">
    <source>
        <dbReference type="SAM" id="SignalP"/>
    </source>
</evidence>
<feature type="signal peptide" evidence="2">
    <location>
        <begin position="1"/>
        <end position="18"/>
    </location>
</feature>
<evidence type="ECO:0000313" key="4">
    <source>
        <dbReference type="Proteomes" id="UP001159363"/>
    </source>
</evidence>
<evidence type="ECO:0008006" key="5">
    <source>
        <dbReference type="Google" id="ProtNLM"/>
    </source>
</evidence>
<gene>
    <name evidence="3" type="ORF">PR048_021572</name>
</gene>
<keyword evidence="4" id="KW-1185">Reference proteome</keyword>
<dbReference type="EMBL" id="JARBHB010000008">
    <property type="protein sequence ID" value="KAJ8877119.1"/>
    <property type="molecule type" value="Genomic_DNA"/>
</dbReference>
<reference evidence="3 4" key="1">
    <citation type="submission" date="2023-02" db="EMBL/GenBank/DDBJ databases">
        <title>LHISI_Scaffold_Assembly.</title>
        <authorList>
            <person name="Stuart O.P."/>
            <person name="Cleave R."/>
            <person name="Magrath M.J.L."/>
            <person name="Mikheyev A.S."/>
        </authorList>
    </citation>
    <scope>NUCLEOTIDE SEQUENCE [LARGE SCALE GENOMIC DNA]</scope>
    <source>
        <strain evidence="3">Daus_M_001</strain>
        <tissue evidence="3">Leg muscle</tissue>
    </source>
</reference>
<dbReference type="PANTHER" id="PTHR10943">
    <property type="entry name" value="26S PROTEASOME NON-ATPASE REGULATORY SUBUNIT"/>
    <property type="match status" value="1"/>
</dbReference>
<dbReference type="InterPro" id="IPR011989">
    <property type="entry name" value="ARM-like"/>
</dbReference>
<name>A0ABQ9GYJ9_9NEOP</name>
<dbReference type="InterPro" id="IPR002015">
    <property type="entry name" value="Proteasome/cyclosome_rpt"/>
</dbReference>
<sequence length="80" mass="8392">MLSAAASLGLVLLWDVDGGLTPIDKYLYSSEDYIKSGALLACGIVNCGVRNECDPALALLSDYVLHASNVMRIGAILGGY</sequence>
<keyword evidence="1" id="KW-0677">Repeat</keyword>
<dbReference type="Gene3D" id="1.25.10.10">
    <property type="entry name" value="Leucine-rich Repeat Variant"/>
    <property type="match status" value="1"/>
</dbReference>
<feature type="chain" id="PRO_5047402513" description="26S proteasome non-ATPase regulatory subunit 2" evidence="2">
    <location>
        <begin position="19"/>
        <end position="80"/>
    </location>
</feature>
<proteinExistence type="predicted"/>
<dbReference type="Pfam" id="PF01851">
    <property type="entry name" value="PC_rep"/>
    <property type="match status" value="1"/>
</dbReference>
<evidence type="ECO:0000256" key="1">
    <source>
        <dbReference type="ARBA" id="ARBA00022737"/>
    </source>
</evidence>
<evidence type="ECO:0000313" key="3">
    <source>
        <dbReference type="EMBL" id="KAJ8877119.1"/>
    </source>
</evidence>
<keyword evidence="2" id="KW-0732">Signal</keyword>
<comment type="caution">
    <text evidence="3">The sequence shown here is derived from an EMBL/GenBank/DDBJ whole genome shotgun (WGS) entry which is preliminary data.</text>
</comment>
<dbReference type="PANTHER" id="PTHR10943:SF1">
    <property type="entry name" value="26S PROTEASOME NON-ATPASE REGULATORY SUBUNIT 2"/>
    <property type="match status" value="1"/>
</dbReference>
<dbReference type="Proteomes" id="UP001159363">
    <property type="component" value="Chromosome 7"/>
</dbReference>
<organism evidence="3 4">
    <name type="scientific">Dryococelus australis</name>
    <dbReference type="NCBI Taxonomy" id="614101"/>
    <lineage>
        <taxon>Eukaryota</taxon>
        <taxon>Metazoa</taxon>
        <taxon>Ecdysozoa</taxon>
        <taxon>Arthropoda</taxon>
        <taxon>Hexapoda</taxon>
        <taxon>Insecta</taxon>
        <taxon>Pterygota</taxon>
        <taxon>Neoptera</taxon>
        <taxon>Polyneoptera</taxon>
        <taxon>Phasmatodea</taxon>
        <taxon>Verophasmatodea</taxon>
        <taxon>Anareolatae</taxon>
        <taxon>Phasmatidae</taxon>
        <taxon>Eurycanthinae</taxon>
        <taxon>Dryococelus</taxon>
    </lineage>
</organism>
<accession>A0ABQ9GYJ9</accession>